<keyword evidence="2" id="KW-0418">Kinase</keyword>
<accession>A0A512B505</accession>
<dbReference type="Proteomes" id="UP000321532">
    <property type="component" value="Unassembled WGS sequence"/>
</dbReference>
<dbReference type="Pfam" id="PF08544">
    <property type="entry name" value="GHMP_kinases_C"/>
    <property type="match status" value="1"/>
</dbReference>
<dbReference type="Gene3D" id="3.30.230.120">
    <property type="match status" value="1"/>
</dbReference>
<keyword evidence="3" id="KW-0067">ATP-binding</keyword>
<dbReference type="InterPro" id="IPR013750">
    <property type="entry name" value="GHMP_kinase_C_dom"/>
</dbReference>
<dbReference type="InterPro" id="IPR036554">
    <property type="entry name" value="GHMP_kinase_C_sf"/>
</dbReference>
<evidence type="ECO:0000313" key="7">
    <source>
        <dbReference type="Proteomes" id="UP000321532"/>
    </source>
</evidence>
<dbReference type="PANTHER" id="PTHR38710">
    <property type="entry name" value="WITH PUTATIVE URIDYL PYROPHOSPHORYLASE-RELATED"/>
    <property type="match status" value="1"/>
</dbReference>
<evidence type="ECO:0000256" key="1">
    <source>
        <dbReference type="ARBA" id="ARBA00022741"/>
    </source>
</evidence>
<dbReference type="PRINTS" id="PR00959">
    <property type="entry name" value="MEVGALKINASE"/>
</dbReference>
<dbReference type="Pfam" id="PF00288">
    <property type="entry name" value="GHMP_kinases_N"/>
    <property type="match status" value="1"/>
</dbReference>
<evidence type="ECO:0000256" key="3">
    <source>
        <dbReference type="ARBA" id="ARBA00022840"/>
    </source>
</evidence>
<feature type="domain" description="GHMP kinase C-terminal" evidence="5">
    <location>
        <begin position="247"/>
        <end position="303"/>
    </location>
</feature>
<sequence>MIIQTRAYARAAILGNPSDGYFGKTISLIVKNFGAQIQLYQTPELEIAPQQQDCHQYKNIHDLCEQISLTGYHGGIPLVKAAIKKFCEFCQQQGITLPNKNFTVRYSSSIPRQVGLAGSSAIIISTLRALSEFYEVQIPQVYFPSLAMSAEVDELGINAGLQDRVIQVYEGLVYMDFNKELIQQQGHGHYEPLDPAFLPNLFIAYKTELSKVSGKVLNDVRTRYDQGDKFVIDTLANIANLADLGKEALQQKDYKTLHALMNENFDLRCKIMNISDSNMELINTARACGASATFTGSGGSIIGQYYGDKMLNNLIVELKKLNARVIKPTVV</sequence>
<dbReference type="InterPro" id="IPR053034">
    <property type="entry name" value="Glucuronokinase-like"/>
</dbReference>
<dbReference type="InterPro" id="IPR020568">
    <property type="entry name" value="Ribosomal_Su5_D2-typ_SF"/>
</dbReference>
<keyword evidence="1" id="KW-0547">Nucleotide-binding</keyword>
<dbReference type="GO" id="GO:0005524">
    <property type="term" value="F:ATP binding"/>
    <property type="evidence" value="ECO:0007669"/>
    <property type="project" value="UniProtKB-KW"/>
</dbReference>
<dbReference type="SUPFAM" id="SSF54211">
    <property type="entry name" value="Ribosomal protein S5 domain 2-like"/>
    <property type="match status" value="1"/>
</dbReference>
<evidence type="ECO:0000313" key="6">
    <source>
        <dbReference type="EMBL" id="GEO07063.1"/>
    </source>
</evidence>
<dbReference type="SUPFAM" id="SSF55060">
    <property type="entry name" value="GHMP Kinase, C-terminal domain"/>
    <property type="match status" value="1"/>
</dbReference>
<dbReference type="InterPro" id="IPR006204">
    <property type="entry name" value="GHMP_kinase_N_dom"/>
</dbReference>
<evidence type="ECO:0000256" key="2">
    <source>
        <dbReference type="ARBA" id="ARBA00022777"/>
    </source>
</evidence>
<evidence type="ECO:0000259" key="5">
    <source>
        <dbReference type="Pfam" id="PF08544"/>
    </source>
</evidence>
<dbReference type="OrthoDB" id="929609at2"/>
<evidence type="ECO:0000259" key="4">
    <source>
        <dbReference type="Pfam" id="PF00288"/>
    </source>
</evidence>
<proteinExistence type="predicted"/>
<dbReference type="RefSeq" id="WP_146904481.1">
    <property type="nucleotide sequence ID" value="NZ_BJYS01000050.1"/>
</dbReference>
<dbReference type="AlphaFoldDB" id="A0A512B505"/>
<organism evidence="6 7">
    <name type="scientific">Adhaeribacter aerolatus</name>
    <dbReference type="NCBI Taxonomy" id="670289"/>
    <lineage>
        <taxon>Bacteria</taxon>
        <taxon>Pseudomonadati</taxon>
        <taxon>Bacteroidota</taxon>
        <taxon>Cytophagia</taxon>
        <taxon>Cytophagales</taxon>
        <taxon>Hymenobacteraceae</taxon>
        <taxon>Adhaeribacter</taxon>
    </lineage>
</organism>
<evidence type="ECO:0008006" key="8">
    <source>
        <dbReference type="Google" id="ProtNLM"/>
    </source>
</evidence>
<comment type="caution">
    <text evidence="6">The sequence shown here is derived from an EMBL/GenBank/DDBJ whole genome shotgun (WGS) entry which is preliminary data.</text>
</comment>
<protein>
    <recommendedName>
        <fullName evidence="8">GHMP kinase</fullName>
    </recommendedName>
</protein>
<dbReference type="PANTHER" id="PTHR38710:SF1">
    <property type="entry name" value="WITH PUTATIVE URIDYL PYROPHOSPHORYLASE-RELATED"/>
    <property type="match status" value="1"/>
</dbReference>
<keyword evidence="7" id="KW-1185">Reference proteome</keyword>
<dbReference type="EMBL" id="BJYS01000050">
    <property type="protein sequence ID" value="GEO07063.1"/>
    <property type="molecule type" value="Genomic_DNA"/>
</dbReference>
<dbReference type="GO" id="GO:0016301">
    <property type="term" value="F:kinase activity"/>
    <property type="evidence" value="ECO:0007669"/>
    <property type="project" value="UniProtKB-KW"/>
</dbReference>
<keyword evidence="2" id="KW-0808">Transferase</keyword>
<gene>
    <name evidence="6" type="ORF">AAE02nite_47270</name>
</gene>
<feature type="domain" description="GHMP kinase N-terminal" evidence="4">
    <location>
        <begin position="78"/>
        <end position="171"/>
    </location>
</feature>
<reference evidence="6 7" key="1">
    <citation type="submission" date="2019-07" db="EMBL/GenBank/DDBJ databases">
        <title>Whole genome shotgun sequence of Adhaeribacter aerolatus NBRC 106133.</title>
        <authorList>
            <person name="Hosoyama A."/>
            <person name="Uohara A."/>
            <person name="Ohji S."/>
            <person name="Ichikawa N."/>
        </authorList>
    </citation>
    <scope>NUCLEOTIDE SEQUENCE [LARGE SCALE GENOMIC DNA]</scope>
    <source>
        <strain evidence="6 7">NBRC 106133</strain>
    </source>
</reference>
<name>A0A512B505_9BACT</name>